<keyword evidence="7" id="KW-0540">Nuclease</keyword>
<evidence type="ECO:0000313" key="10">
    <source>
        <dbReference type="EMBL" id="MEE6147301.1"/>
    </source>
</evidence>
<dbReference type="PROSITE" id="PS00730">
    <property type="entry name" value="AP_NUCLEASE_F2_2"/>
    <property type="match status" value="1"/>
</dbReference>
<organism evidence="10 11">
    <name type="scientific">Olsenella absiana</name>
    <dbReference type="NCBI Taxonomy" id="3115222"/>
    <lineage>
        <taxon>Bacteria</taxon>
        <taxon>Bacillati</taxon>
        <taxon>Actinomycetota</taxon>
        <taxon>Coriobacteriia</taxon>
        <taxon>Coriobacteriales</taxon>
        <taxon>Atopobiaceae</taxon>
        <taxon>Olsenella</taxon>
    </lineage>
</organism>
<evidence type="ECO:0000259" key="9">
    <source>
        <dbReference type="Pfam" id="PF01261"/>
    </source>
</evidence>
<feature type="binding site" evidence="7">
    <location>
        <position position="230"/>
    </location>
    <ligand>
        <name>Zn(2+)</name>
        <dbReference type="ChEBI" id="CHEBI:29105"/>
        <label>3</label>
    </ligand>
</feature>
<keyword evidence="7" id="KW-0255">Endonuclease</keyword>
<comment type="catalytic activity">
    <reaction evidence="7">
        <text>Endonucleolytic cleavage to 5'-phosphooligonucleotide end-products.</text>
        <dbReference type="EC" id="3.1.21.2"/>
    </reaction>
</comment>
<evidence type="ECO:0000256" key="6">
    <source>
        <dbReference type="ARBA" id="ARBA00023204"/>
    </source>
</evidence>
<feature type="binding site" evidence="7">
    <location>
        <position position="228"/>
    </location>
    <ligand>
        <name>Zn(2+)</name>
        <dbReference type="ChEBI" id="CHEBI:29105"/>
        <label>3</label>
    </ligand>
</feature>
<reference evidence="10 11" key="1">
    <citation type="submission" date="2024-01" db="EMBL/GenBank/DDBJ databases">
        <title>Description of Olsenella sp. nov., isolated from pig feces.</title>
        <authorList>
            <person name="Chang Y.-H."/>
        </authorList>
    </citation>
    <scope>NUCLEOTIDE SEQUENCE [LARGE SCALE GENOMIC DNA]</scope>
    <source>
        <strain evidence="10 11">YH-ols2223</strain>
    </source>
</reference>
<dbReference type="InterPro" id="IPR013022">
    <property type="entry name" value="Xyl_isomerase-like_TIM-brl"/>
</dbReference>
<keyword evidence="4 7" id="KW-0378">Hydrolase</keyword>
<name>A0ABU7R9N5_9ACTN</name>
<dbReference type="InterPro" id="IPR001719">
    <property type="entry name" value="AP_endonuc_2"/>
</dbReference>
<dbReference type="PROSITE" id="PS00731">
    <property type="entry name" value="AP_NUCLEASE_F2_3"/>
    <property type="match status" value="1"/>
</dbReference>
<dbReference type="RefSeq" id="WP_330958063.1">
    <property type="nucleotide sequence ID" value="NZ_JAZGJQ010000003.1"/>
</dbReference>
<dbReference type="PANTHER" id="PTHR21445">
    <property type="entry name" value="ENDONUCLEASE IV ENDODEOXYRIBONUCLEASE IV"/>
    <property type="match status" value="1"/>
</dbReference>
<keyword evidence="5 7" id="KW-0862">Zinc</keyword>
<dbReference type="NCBIfam" id="TIGR00587">
    <property type="entry name" value="nfo"/>
    <property type="match status" value="1"/>
</dbReference>
<dbReference type="HAMAP" id="MF_00152">
    <property type="entry name" value="Nfo"/>
    <property type="match status" value="1"/>
</dbReference>
<feature type="binding site" evidence="7">
    <location>
        <position position="71"/>
    </location>
    <ligand>
        <name>Zn(2+)</name>
        <dbReference type="ChEBI" id="CHEBI:29105"/>
        <label>1</label>
    </ligand>
</feature>
<feature type="binding site" evidence="7">
    <location>
        <position position="183"/>
    </location>
    <ligand>
        <name>Zn(2+)</name>
        <dbReference type="ChEBI" id="CHEBI:29105"/>
        <label>3</label>
    </ligand>
</feature>
<feature type="compositionally biased region" description="Gly residues" evidence="8">
    <location>
        <begin position="301"/>
        <end position="314"/>
    </location>
</feature>
<evidence type="ECO:0000256" key="8">
    <source>
        <dbReference type="SAM" id="MobiDB-lite"/>
    </source>
</evidence>
<comment type="cofactor">
    <cofactor evidence="7">
        <name>Zn(2+)</name>
        <dbReference type="ChEBI" id="CHEBI:29105"/>
    </cofactor>
    <text evidence="7">Binds 3 Zn(2+) ions.</text>
</comment>
<keyword evidence="6 7" id="KW-0234">DNA repair</keyword>
<dbReference type="SUPFAM" id="SSF51658">
    <property type="entry name" value="Xylose isomerase-like"/>
    <property type="match status" value="1"/>
</dbReference>
<evidence type="ECO:0000313" key="11">
    <source>
        <dbReference type="Proteomes" id="UP001332931"/>
    </source>
</evidence>
<dbReference type="EMBL" id="JAZGJQ010000003">
    <property type="protein sequence ID" value="MEE6147301.1"/>
    <property type="molecule type" value="Genomic_DNA"/>
</dbReference>
<keyword evidence="11" id="KW-1185">Reference proteome</keyword>
<comment type="similarity">
    <text evidence="1 7">Belongs to the AP endonuclease 2 family.</text>
</comment>
<feature type="domain" description="Xylose isomerase-like TIM barrel" evidence="9">
    <location>
        <begin position="23"/>
        <end position="277"/>
    </location>
</feature>
<dbReference type="SMART" id="SM00518">
    <property type="entry name" value="AP2Ec"/>
    <property type="match status" value="1"/>
</dbReference>
<feature type="binding site" evidence="7">
    <location>
        <position position="146"/>
    </location>
    <ligand>
        <name>Zn(2+)</name>
        <dbReference type="ChEBI" id="CHEBI:29105"/>
        <label>1</label>
    </ligand>
</feature>
<dbReference type="PROSITE" id="PS51432">
    <property type="entry name" value="AP_NUCLEASE_F2_4"/>
    <property type="match status" value="1"/>
</dbReference>
<dbReference type="InterPro" id="IPR018246">
    <property type="entry name" value="AP_endonuc_F2_Zn_BS"/>
</dbReference>
<comment type="caution">
    <text evidence="10">The sequence shown here is derived from an EMBL/GenBank/DDBJ whole genome shotgun (WGS) entry which is preliminary data.</text>
</comment>
<dbReference type="Proteomes" id="UP001332931">
    <property type="component" value="Unassembled WGS sequence"/>
</dbReference>
<keyword evidence="3 7" id="KW-0227">DNA damage</keyword>
<feature type="region of interest" description="Disordered" evidence="8">
    <location>
        <begin position="282"/>
        <end position="314"/>
    </location>
</feature>
<evidence type="ECO:0000256" key="4">
    <source>
        <dbReference type="ARBA" id="ARBA00022801"/>
    </source>
</evidence>
<protein>
    <recommendedName>
        <fullName evidence="7">Probable endonuclease 4</fullName>
        <ecNumber evidence="7">3.1.21.2</ecNumber>
    </recommendedName>
    <alternativeName>
        <fullName evidence="7">Endodeoxyribonuclease IV</fullName>
    </alternativeName>
    <alternativeName>
        <fullName evidence="7">Endonuclease IV</fullName>
    </alternativeName>
</protein>
<evidence type="ECO:0000256" key="5">
    <source>
        <dbReference type="ARBA" id="ARBA00022833"/>
    </source>
</evidence>
<dbReference type="Gene3D" id="3.20.20.150">
    <property type="entry name" value="Divalent-metal-dependent TIM barrel enzymes"/>
    <property type="match status" value="1"/>
</dbReference>
<evidence type="ECO:0000256" key="3">
    <source>
        <dbReference type="ARBA" id="ARBA00022763"/>
    </source>
</evidence>
<dbReference type="EC" id="3.1.21.2" evidence="7"/>
<comment type="function">
    <text evidence="7">Endonuclease IV plays a role in DNA repair. It cleaves phosphodiester bonds at apurinic or apyrimidinic (AP) sites, generating a 3'-hydroxyl group and a 5'-terminal sugar phosphate.</text>
</comment>
<evidence type="ECO:0000256" key="2">
    <source>
        <dbReference type="ARBA" id="ARBA00022723"/>
    </source>
</evidence>
<feature type="binding site" evidence="7">
    <location>
        <position position="111"/>
    </location>
    <ligand>
        <name>Zn(2+)</name>
        <dbReference type="ChEBI" id="CHEBI:29105"/>
        <label>1</label>
    </ligand>
</feature>
<dbReference type="CDD" id="cd00019">
    <property type="entry name" value="AP2Ec"/>
    <property type="match status" value="1"/>
</dbReference>
<feature type="binding site" evidence="7">
    <location>
        <position position="146"/>
    </location>
    <ligand>
        <name>Zn(2+)</name>
        <dbReference type="ChEBI" id="CHEBI:29105"/>
        <label>2</label>
    </ligand>
</feature>
<dbReference type="PANTHER" id="PTHR21445:SF0">
    <property type="entry name" value="APURINIC-APYRIMIDINIC ENDONUCLEASE"/>
    <property type="match status" value="1"/>
</dbReference>
<dbReference type="InterPro" id="IPR036237">
    <property type="entry name" value="Xyl_isomerase-like_sf"/>
</dbReference>
<accession>A0ABU7R9N5</accession>
<feature type="binding site" evidence="7">
    <location>
        <position position="180"/>
    </location>
    <ligand>
        <name>Zn(2+)</name>
        <dbReference type="ChEBI" id="CHEBI:29105"/>
        <label>2</label>
    </ligand>
</feature>
<proteinExistence type="inferred from homology"/>
<dbReference type="Pfam" id="PF01261">
    <property type="entry name" value="AP_endonuc_2"/>
    <property type="match status" value="1"/>
</dbReference>
<feature type="binding site" evidence="7">
    <location>
        <position position="215"/>
    </location>
    <ligand>
        <name>Zn(2+)</name>
        <dbReference type="ChEBI" id="CHEBI:29105"/>
        <label>2</label>
    </ligand>
</feature>
<gene>
    <name evidence="7" type="primary">nfo</name>
    <name evidence="10" type="ORF">VXJ25_04755</name>
</gene>
<keyword evidence="2 7" id="KW-0479">Metal-binding</keyword>
<evidence type="ECO:0000256" key="1">
    <source>
        <dbReference type="ARBA" id="ARBA00005340"/>
    </source>
</evidence>
<dbReference type="GO" id="GO:0008833">
    <property type="term" value="F:deoxyribonuclease IV (phage-T4-induced) activity"/>
    <property type="evidence" value="ECO:0007669"/>
    <property type="project" value="UniProtKB-EC"/>
</dbReference>
<evidence type="ECO:0000256" key="7">
    <source>
        <dbReference type="HAMAP-Rule" id="MF_00152"/>
    </source>
</evidence>
<sequence length="314" mass="33052">MREERLVLGCHLSVAKGLSAAARTAASIGATTFAFFTRNPRGGRAKDLAEKDVRGMRRICEEGGFGTLVAHAPYTLNLASAKPDVVRYGREALAADLARLDAIGGCYLNLHPGSHVGQGADRGIELVCEGLDEVLEQGFETRVLLETMAGKGSEVGRSFEELERIIEGTREGDALGVCLDTCHVSDAGYDVAHDLGGVLDEFDRVIGLERLCTLHVNDSKNPCGSHKDRHERIGEGTLGLGFFAELVRDPRTRGLPMILETPNELPGYEAEIALLRRLASGGDAEGGAGDDKDDAAAGAGAPAGAGGWSAGEEG</sequence>
<feature type="binding site" evidence="7">
    <location>
        <position position="260"/>
    </location>
    <ligand>
        <name>Zn(2+)</name>
        <dbReference type="ChEBI" id="CHEBI:29105"/>
        <label>2</label>
    </ligand>
</feature>